<comment type="caution">
    <text evidence="6">The sequence shown here is derived from an EMBL/GenBank/DDBJ whole genome shotgun (WGS) entry which is preliminary data.</text>
</comment>
<dbReference type="AlphaFoldDB" id="A0AAD9NTI7"/>
<dbReference type="Pfam" id="PF07714">
    <property type="entry name" value="PK_Tyr_Ser-Thr"/>
    <property type="match status" value="1"/>
</dbReference>
<organism evidence="6 7">
    <name type="scientific">Ridgeia piscesae</name>
    <name type="common">Tubeworm</name>
    <dbReference type="NCBI Taxonomy" id="27915"/>
    <lineage>
        <taxon>Eukaryota</taxon>
        <taxon>Metazoa</taxon>
        <taxon>Spiralia</taxon>
        <taxon>Lophotrochozoa</taxon>
        <taxon>Annelida</taxon>
        <taxon>Polychaeta</taxon>
        <taxon>Sedentaria</taxon>
        <taxon>Canalipalpata</taxon>
        <taxon>Sabellida</taxon>
        <taxon>Siboglinidae</taxon>
        <taxon>Ridgeia</taxon>
    </lineage>
</organism>
<dbReference type="GO" id="GO:0004672">
    <property type="term" value="F:protein kinase activity"/>
    <property type="evidence" value="ECO:0007669"/>
    <property type="project" value="InterPro"/>
</dbReference>
<dbReference type="PROSITE" id="PS50011">
    <property type="entry name" value="PROTEIN_KINASE_DOM"/>
    <property type="match status" value="1"/>
</dbReference>
<keyword evidence="7" id="KW-1185">Reference proteome</keyword>
<dbReference type="PANTHER" id="PTHR11920">
    <property type="entry name" value="GUANYLYL CYCLASE"/>
    <property type="match status" value="1"/>
</dbReference>
<dbReference type="GO" id="GO:0004016">
    <property type="term" value="F:adenylate cyclase activity"/>
    <property type="evidence" value="ECO:0007669"/>
    <property type="project" value="TreeGrafter"/>
</dbReference>
<feature type="domain" description="Protein kinase" evidence="5">
    <location>
        <begin position="1"/>
        <end position="187"/>
    </location>
</feature>
<evidence type="ECO:0000259" key="5">
    <source>
        <dbReference type="PROSITE" id="PS50011"/>
    </source>
</evidence>
<gene>
    <name evidence="6" type="ORF">NP493_359g04002</name>
</gene>
<dbReference type="GO" id="GO:0007168">
    <property type="term" value="P:receptor guanylyl cyclase signaling pathway"/>
    <property type="evidence" value="ECO:0007669"/>
    <property type="project" value="TreeGrafter"/>
</dbReference>
<evidence type="ECO:0000313" key="7">
    <source>
        <dbReference type="Proteomes" id="UP001209878"/>
    </source>
</evidence>
<dbReference type="InterPro" id="IPR050401">
    <property type="entry name" value="Cyclic_nucleotide_synthase"/>
</dbReference>
<keyword evidence="3" id="KW-0456">Lyase</keyword>
<proteinExistence type="predicted"/>
<keyword evidence="2" id="KW-0547">Nucleotide-binding</keyword>
<dbReference type="SUPFAM" id="SSF56112">
    <property type="entry name" value="Protein kinase-like (PK-like)"/>
    <property type="match status" value="1"/>
</dbReference>
<evidence type="ECO:0000256" key="3">
    <source>
        <dbReference type="ARBA" id="ARBA00023239"/>
    </source>
</evidence>
<dbReference type="Gene3D" id="1.10.510.10">
    <property type="entry name" value="Transferase(Phosphotransferase) domain 1"/>
    <property type="match status" value="1"/>
</dbReference>
<dbReference type="InterPro" id="IPR000719">
    <property type="entry name" value="Prot_kinase_dom"/>
</dbReference>
<evidence type="ECO:0000256" key="4">
    <source>
        <dbReference type="ARBA" id="ARBA00023293"/>
    </source>
</evidence>
<dbReference type="EC" id="4.6.1.2" evidence="1"/>
<evidence type="ECO:0000256" key="1">
    <source>
        <dbReference type="ARBA" id="ARBA00012202"/>
    </source>
</evidence>
<dbReference type="InterPro" id="IPR011009">
    <property type="entry name" value="Kinase-like_dom_sf"/>
</dbReference>
<protein>
    <recommendedName>
        <fullName evidence="1">guanylate cyclase</fullName>
        <ecNumber evidence="1">4.6.1.2</ecNumber>
    </recommendedName>
</protein>
<dbReference type="Proteomes" id="UP001209878">
    <property type="component" value="Unassembled WGS sequence"/>
</dbReference>
<dbReference type="InterPro" id="IPR001245">
    <property type="entry name" value="Ser-Thr/Tyr_kinase_cat_dom"/>
</dbReference>
<dbReference type="GO" id="GO:0001653">
    <property type="term" value="F:peptide receptor activity"/>
    <property type="evidence" value="ECO:0007669"/>
    <property type="project" value="TreeGrafter"/>
</dbReference>
<evidence type="ECO:0000256" key="2">
    <source>
        <dbReference type="ARBA" id="ARBA00022741"/>
    </source>
</evidence>
<keyword evidence="4" id="KW-0141">cGMP biosynthesis</keyword>
<dbReference type="EMBL" id="JAODUO010000360">
    <property type="protein sequence ID" value="KAK2182257.1"/>
    <property type="molecule type" value="Genomic_DNA"/>
</dbReference>
<sequence length="222" mass="25511">MTYLHGSPIISHGRLSTANVVVDNHWVCKVTDYGLPMFRSGDNRTLTRKDIESEMSVKFLYMAPEILQMTDALAIGTREGDVYSFGIMMNEIALIAGPFSIELAESTVDDIISQIIDKEDEPFRPSLGNCQIAKFWVELMQQCWDETPHNRPTFSTICNTLTDNCGHWQNETADEKSLRMLEEHSVYLETAMKEKMNEKTKLMQENERLTRKTAKVFKHLPR</sequence>
<accession>A0AAD9NTI7</accession>
<reference evidence="6" key="1">
    <citation type="journal article" date="2023" name="Mol. Biol. Evol.">
        <title>Third-Generation Sequencing Reveals the Adaptive Role of the Epigenome in Three Deep-Sea Polychaetes.</title>
        <authorList>
            <person name="Perez M."/>
            <person name="Aroh O."/>
            <person name="Sun Y."/>
            <person name="Lan Y."/>
            <person name="Juniper S.K."/>
            <person name="Young C.R."/>
            <person name="Angers B."/>
            <person name="Qian P.Y."/>
        </authorList>
    </citation>
    <scope>NUCLEOTIDE SEQUENCE</scope>
    <source>
        <strain evidence="6">R07B-5</strain>
    </source>
</reference>
<evidence type="ECO:0000313" key="6">
    <source>
        <dbReference type="EMBL" id="KAK2182257.1"/>
    </source>
</evidence>
<dbReference type="PANTHER" id="PTHR11920:SF501">
    <property type="entry name" value="GUANYLATE CYCLASE 32E"/>
    <property type="match status" value="1"/>
</dbReference>
<dbReference type="GO" id="GO:0004383">
    <property type="term" value="F:guanylate cyclase activity"/>
    <property type="evidence" value="ECO:0007669"/>
    <property type="project" value="UniProtKB-EC"/>
</dbReference>
<dbReference type="GO" id="GO:0005886">
    <property type="term" value="C:plasma membrane"/>
    <property type="evidence" value="ECO:0007669"/>
    <property type="project" value="TreeGrafter"/>
</dbReference>
<dbReference type="GO" id="GO:0005524">
    <property type="term" value="F:ATP binding"/>
    <property type="evidence" value="ECO:0007669"/>
    <property type="project" value="InterPro"/>
</dbReference>
<name>A0AAD9NTI7_RIDPI</name>